<feature type="non-terminal residue" evidence="2">
    <location>
        <position position="1"/>
    </location>
</feature>
<dbReference type="PANTHER" id="PTHR22930:SF221">
    <property type="entry name" value="NUCLEASE HARBI1"/>
    <property type="match status" value="1"/>
</dbReference>
<dbReference type="AlphaFoldDB" id="A0A9P6E9D3"/>
<dbReference type="PANTHER" id="PTHR22930">
    <property type="match status" value="1"/>
</dbReference>
<accession>A0A9P6E9D3</accession>
<proteinExistence type="predicted"/>
<protein>
    <recommendedName>
        <fullName evidence="1">DUF8040 domain-containing protein</fullName>
    </recommendedName>
</protein>
<reference evidence="2" key="1">
    <citation type="submission" date="2020-11" db="EMBL/GenBank/DDBJ databases">
        <authorList>
            <consortium name="DOE Joint Genome Institute"/>
            <person name="Ahrendt S."/>
            <person name="Riley R."/>
            <person name="Andreopoulos W."/>
            <person name="Labutti K."/>
            <person name="Pangilinan J."/>
            <person name="Ruiz-Duenas F.J."/>
            <person name="Barrasa J.M."/>
            <person name="Sanchez-Garcia M."/>
            <person name="Camarero S."/>
            <person name="Miyauchi S."/>
            <person name="Serrano A."/>
            <person name="Linde D."/>
            <person name="Babiker R."/>
            <person name="Drula E."/>
            <person name="Ayuso-Fernandez I."/>
            <person name="Pacheco R."/>
            <person name="Padilla G."/>
            <person name="Ferreira P."/>
            <person name="Barriuso J."/>
            <person name="Kellner H."/>
            <person name="Castanera R."/>
            <person name="Alfaro M."/>
            <person name="Ramirez L."/>
            <person name="Pisabarro A.G."/>
            <person name="Kuo A."/>
            <person name="Tritt A."/>
            <person name="Lipzen A."/>
            <person name="He G."/>
            <person name="Yan M."/>
            <person name="Ng V."/>
            <person name="Cullen D."/>
            <person name="Martin F."/>
            <person name="Rosso M.-N."/>
            <person name="Henrissat B."/>
            <person name="Hibbett D."/>
            <person name="Martinez A.T."/>
            <person name="Grigoriev I.V."/>
        </authorList>
    </citation>
    <scope>NUCLEOTIDE SEQUENCE</scope>
    <source>
        <strain evidence="2">CBS 506.95</strain>
    </source>
</reference>
<dbReference type="InterPro" id="IPR058353">
    <property type="entry name" value="DUF8040"/>
</dbReference>
<sequence>CVTGLSLRHVAERFQHSNDTISKYFQKVLDAVSSGPFYNTYLHLPEVDTDISDYIRKNSKFYPFFKNVLGAIDGTHINSSSSRNDRHAARDRK</sequence>
<dbReference type="OrthoDB" id="1681765at2759"/>
<feature type="domain" description="DUF8040" evidence="1">
    <location>
        <begin position="2"/>
        <end position="33"/>
    </location>
</feature>
<dbReference type="InterPro" id="IPR045249">
    <property type="entry name" value="HARBI1-like"/>
</dbReference>
<feature type="non-terminal residue" evidence="2">
    <location>
        <position position="93"/>
    </location>
</feature>
<evidence type="ECO:0000313" key="3">
    <source>
        <dbReference type="Proteomes" id="UP000807306"/>
    </source>
</evidence>
<comment type="caution">
    <text evidence="2">The sequence shown here is derived from an EMBL/GenBank/DDBJ whole genome shotgun (WGS) entry which is preliminary data.</text>
</comment>
<organism evidence="2 3">
    <name type="scientific">Crepidotus variabilis</name>
    <dbReference type="NCBI Taxonomy" id="179855"/>
    <lineage>
        <taxon>Eukaryota</taxon>
        <taxon>Fungi</taxon>
        <taxon>Dikarya</taxon>
        <taxon>Basidiomycota</taxon>
        <taxon>Agaricomycotina</taxon>
        <taxon>Agaricomycetes</taxon>
        <taxon>Agaricomycetidae</taxon>
        <taxon>Agaricales</taxon>
        <taxon>Agaricineae</taxon>
        <taxon>Crepidotaceae</taxon>
        <taxon>Crepidotus</taxon>
    </lineage>
</organism>
<dbReference type="EMBL" id="MU157892">
    <property type="protein sequence ID" value="KAF9524880.1"/>
    <property type="molecule type" value="Genomic_DNA"/>
</dbReference>
<gene>
    <name evidence="2" type="ORF">CPB83DRAFT_747178</name>
</gene>
<dbReference type="Pfam" id="PF26138">
    <property type="entry name" value="DUF8040"/>
    <property type="match status" value="1"/>
</dbReference>
<evidence type="ECO:0000259" key="1">
    <source>
        <dbReference type="Pfam" id="PF26138"/>
    </source>
</evidence>
<dbReference type="Proteomes" id="UP000807306">
    <property type="component" value="Unassembled WGS sequence"/>
</dbReference>
<keyword evidence="3" id="KW-1185">Reference proteome</keyword>
<name>A0A9P6E9D3_9AGAR</name>
<evidence type="ECO:0000313" key="2">
    <source>
        <dbReference type="EMBL" id="KAF9524880.1"/>
    </source>
</evidence>